<proteinExistence type="predicted"/>
<evidence type="ECO:0000256" key="1">
    <source>
        <dbReference type="SAM" id="MobiDB-lite"/>
    </source>
</evidence>
<feature type="region of interest" description="Disordered" evidence="1">
    <location>
        <begin position="142"/>
        <end position="181"/>
    </location>
</feature>
<dbReference type="Pfam" id="PF25200">
    <property type="entry name" value="DUF7833"/>
    <property type="match status" value="1"/>
</dbReference>
<accession>A0A3S4VAC0</accession>
<dbReference type="KEGG" id="poc:NCTC13071_01848"/>
<evidence type="ECO:0000313" key="4">
    <source>
        <dbReference type="Proteomes" id="UP000274578"/>
    </source>
</evidence>
<sequence>MENQRMQKGNMAARNNRAMQSSEVFIRLDISMLNSYDMMLVREKYGIEGWGVVVFIMKYLIERRTDCRAPLYAVNEIARICHKRKNSVLQLIMEFPSLFEIEANGKIFFSPYLLQFFGNSSANEKQINHSLDKLTNETLDNQEVSFPKNKNKEQEQITTKEKKREKTSPSPSQGGECDADGRKLRREESITAMHSAISCVTKQRKTQKTEVRHRTEQTAAAPPTQAEMGVTRELLSQLYQDNEYMTSLERIANLAVRTNFAVRRNLLFWFQYYCQSHAKRVKDIADAKDYLANLMRLGSNTRAHFMAYQNRIYERNYQMKMQSQRNEQQNAGRINAGCCQS</sequence>
<dbReference type="Proteomes" id="UP000274578">
    <property type="component" value="Chromosome 1"/>
</dbReference>
<feature type="domain" description="DUF7833" evidence="2">
    <location>
        <begin position="235"/>
        <end position="296"/>
    </location>
</feature>
<dbReference type="InterPro" id="IPR057155">
    <property type="entry name" value="DUF7833"/>
</dbReference>
<protein>
    <recommendedName>
        <fullName evidence="2">DUF7833 domain-containing protein</fullName>
    </recommendedName>
</protein>
<dbReference type="GeneID" id="85012640"/>
<reference evidence="3 4" key="1">
    <citation type="submission" date="2018-12" db="EMBL/GenBank/DDBJ databases">
        <authorList>
            <consortium name="Pathogen Informatics"/>
        </authorList>
    </citation>
    <scope>NUCLEOTIDE SEQUENCE [LARGE SCALE GENOMIC DNA]</scope>
    <source>
        <strain evidence="3 4">NCTC13071</strain>
    </source>
</reference>
<gene>
    <name evidence="3" type="ORF">NCTC13071_01848</name>
</gene>
<evidence type="ECO:0000313" key="3">
    <source>
        <dbReference type="EMBL" id="VEH15837.1"/>
    </source>
</evidence>
<feature type="compositionally biased region" description="Basic and acidic residues" evidence="1">
    <location>
        <begin position="150"/>
        <end position="167"/>
    </location>
</feature>
<dbReference type="RefSeq" id="WP_018919211.1">
    <property type="nucleotide sequence ID" value="NZ_LR134384.1"/>
</dbReference>
<feature type="compositionally biased region" description="Basic and acidic residues" evidence="1">
    <location>
        <begin position="207"/>
        <end position="216"/>
    </location>
</feature>
<feature type="region of interest" description="Disordered" evidence="1">
    <location>
        <begin position="201"/>
        <end position="223"/>
    </location>
</feature>
<dbReference type="AlphaFoldDB" id="A0A3S4VAC0"/>
<evidence type="ECO:0000259" key="2">
    <source>
        <dbReference type="Pfam" id="PF25200"/>
    </source>
</evidence>
<name>A0A3S4VAC0_9BACT</name>
<dbReference type="EMBL" id="LR134384">
    <property type="protein sequence ID" value="VEH15837.1"/>
    <property type="molecule type" value="Genomic_DNA"/>
</dbReference>
<organism evidence="3 4">
    <name type="scientific">Segatella oris</name>
    <dbReference type="NCBI Taxonomy" id="28135"/>
    <lineage>
        <taxon>Bacteria</taxon>
        <taxon>Pseudomonadati</taxon>
        <taxon>Bacteroidota</taxon>
        <taxon>Bacteroidia</taxon>
        <taxon>Bacteroidales</taxon>
        <taxon>Prevotellaceae</taxon>
        <taxon>Segatella</taxon>
    </lineage>
</organism>